<evidence type="ECO:0000256" key="3">
    <source>
        <dbReference type="ARBA" id="ARBA00022771"/>
    </source>
</evidence>
<keyword evidence="2" id="KW-0677">Repeat</keyword>
<dbReference type="GO" id="GO:0003729">
    <property type="term" value="F:mRNA binding"/>
    <property type="evidence" value="ECO:0007669"/>
    <property type="project" value="InterPro"/>
</dbReference>
<proteinExistence type="predicted"/>
<evidence type="ECO:0000256" key="4">
    <source>
        <dbReference type="ARBA" id="ARBA00022833"/>
    </source>
</evidence>
<keyword evidence="1 5" id="KW-0479">Metal-binding</keyword>
<dbReference type="RefSeq" id="XP_012649615.1">
    <property type="nucleotide sequence ID" value="XM_012794161.1"/>
</dbReference>
<dbReference type="VEuPathDB" id="PiroplasmaDB:BmR1_04g05040"/>
<dbReference type="PROSITE" id="PS50103">
    <property type="entry name" value="ZF_C3H1"/>
    <property type="match status" value="3"/>
</dbReference>
<keyword evidence="4 5" id="KW-0862">Zinc</keyword>
<evidence type="ECO:0000313" key="7">
    <source>
        <dbReference type="EMBL" id="CCF75207.1"/>
    </source>
</evidence>
<feature type="zinc finger region" description="C3H1-type" evidence="5">
    <location>
        <begin position="194"/>
        <end position="221"/>
    </location>
</feature>
<accession>I7IH52</accession>
<evidence type="ECO:0000256" key="2">
    <source>
        <dbReference type="ARBA" id="ARBA00022737"/>
    </source>
</evidence>
<evidence type="ECO:0000256" key="1">
    <source>
        <dbReference type="ARBA" id="ARBA00022723"/>
    </source>
</evidence>
<evidence type="ECO:0000256" key="5">
    <source>
        <dbReference type="PROSITE-ProRule" id="PRU00723"/>
    </source>
</evidence>
<gene>
    <name evidence="7" type="ORF">BmR1_04g05040</name>
</gene>
<dbReference type="PANTHER" id="PTHR12547">
    <property type="entry name" value="CCCH ZINC FINGER/TIS11-RELATED"/>
    <property type="match status" value="1"/>
</dbReference>
<dbReference type="Gene3D" id="4.10.1000.10">
    <property type="entry name" value="Zinc finger, CCCH-type"/>
    <property type="match status" value="1"/>
</dbReference>
<dbReference type="AlphaFoldDB" id="I7IH52"/>
<dbReference type="Gene3D" id="3.30.1370.210">
    <property type="match status" value="1"/>
</dbReference>
<organism evidence="7 8">
    <name type="scientific">Babesia microti (strain RI)</name>
    <dbReference type="NCBI Taxonomy" id="1133968"/>
    <lineage>
        <taxon>Eukaryota</taxon>
        <taxon>Sar</taxon>
        <taxon>Alveolata</taxon>
        <taxon>Apicomplexa</taxon>
        <taxon>Aconoidasida</taxon>
        <taxon>Piroplasmida</taxon>
        <taxon>Babesiidae</taxon>
        <taxon>Babesia</taxon>
    </lineage>
</organism>
<feature type="domain" description="C3H1-type" evidence="6">
    <location>
        <begin position="194"/>
        <end position="221"/>
    </location>
</feature>
<name>I7IH52_BABMR</name>
<feature type="domain" description="C3H1-type" evidence="6">
    <location>
        <begin position="159"/>
        <end position="186"/>
    </location>
</feature>
<dbReference type="Proteomes" id="UP000002899">
    <property type="component" value="Chromosome IV"/>
</dbReference>
<protein>
    <submittedName>
        <fullName evidence="7">Cleavage and polyadenylation specificity factor subunit 4</fullName>
    </submittedName>
</protein>
<dbReference type="Pfam" id="PF14608">
    <property type="entry name" value="zf-CCCH_2"/>
    <property type="match status" value="2"/>
</dbReference>
<dbReference type="InterPro" id="IPR000571">
    <property type="entry name" value="Znf_CCCH"/>
</dbReference>
<dbReference type="KEGG" id="bmic:BmR1_04g05040"/>
<reference evidence="7 8" key="1">
    <citation type="journal article" date="2012" name="Nucleic Acids Res.">
        <title>Sequencing of the smallest Apicomplexan genome from the human pathogen Babesia microti.</title>
        <authorList>
            <person name="Cornillot E."/>
            <person name="Hadj-Kaddour K."/>
            <person name="Dassouli A."/>
            <person name="Noel B."/>
            <person name="Ranwez V."/>
            <person name="Vacherie B."/>
            <person name="Augagneur Y."/>
            <person name="Bres V."/>
            <person name="Duclos A."/>
            <person name="Randazzo S."/>
            <person name="Carcy B."/>
            <person name="Debierre-Grockiego F."/>
            <person name="Delbecq S."/>
            <person name="Moubri-Menage K."/>
            <person name="Shams-Eldin H."/>
            <person name="Usmani-Brown S."/>
            <person name="Bringaud F."/>
            <person name="Wincker P."/>
            <person name="Vivares C.P."/>
            <person name="Schwarz R.T."/>
            <person name="Schetters T.P."/>
            <person name="Krause P.J."/>
            <person name="Gorenflot A."/>
            <person name="Berry V."/>
            <person name="Barbe V."/>
            <person name="Ben Mamoun C."/>
        </authorList>
    </citation>
    <scope>NUCLEOTIDE SEQUENCE [LARGE SCALE GENOMIC DNA]</scope>
    <source>
        <strain evidence="7 8">RI</strain>
    </source>
</reference>
<keyword evidence="8" id="KW-1185">Reference proteome</keyword>
<keyword evidence="3 5" id="KW-0863">Zinc-finger</keyword>
<feature type="zinc finger region" description="C3H1-type" evidence="5">
    <location>
        <begin position="124"/>
        <end position="151"/>
    </location>
</feature>
<dbReference type="PANTHER" id="PTHR12547:SF18">
    <property type="entry name" value="PROTEIN TIS11"/>
    <property type="match status" value="1"/>
</dbReference>
<dbReference type="SMART" id="SM00356">
    <property type="entry name" value="ZnF_C3H1"/>
    <property type="match status" value="3"/>
</dbReference>
<feature type="domain" description="C3H1-type" evidence="6">
    <location>
        <begin position="124"/>
        <end position="151"/>
    </location>
</feature>
<dbReference type="EMBL" id="LN871599">
    <property type="protein sequence ID" value="CCF75207.1"/>
    <property type="molecule type" value="Genomic_DNA"/>
</dbReference>
<reference evidence="7 8" key="3">
    <citation type="journal article" date="2016" name="Sci. Rep.">
        <title>Genome-wide diversity and gene expression profiling of Babesia microti isolates identify polymorphic genes that mediate host-pathogen interactions.</title>
        <authorList>
            <person name="Silva J.C."/>
            <person name="Cornillot E."/>
            <person name="McCracken C."/>
            <person name="Usmani-Brown S."/>
            <person name="Dwivedi A."/>
            <person name="Ifeonu O.O."/>
            <person name="Crabtree J."/>
            <person name="Gotia H.T."/>
            <person name="Virji A.Z."/>
            <person name="Reynes C."/>
            <person name="Colinge J."/>
            <person name="Kumar V."/>
            <person name="Lawres L."/>
            <person name="Pazzi J.E."/>
            <person name="Pablo J.V."/>
            <person name="Hung C."/>
            <person name="Brancato J."/>
            <person name="Kumari P."/>
            <person name="Orvis J."/>
            <person name="Tretina K."/>
            <person name="Chibucos M."/>
            <person name="Ott S."/>
            <person name="Sadzewicz L."/>
            <person name="Sengamalay N."/>
            <person name="Shetty A.C."/>
            <person name="Su Q."/>
            <person name="Tallon L."/>
            <person name="Fraser C.M."/>
            <person name="Frutos R."/>
            <person name="Molina D.M."/>
            <person name="Krause P.J."/>
            <person name="Ben Mamoun C."/>
        </authorList>
    </citation>
    <scope>NUCLEOTIDE SEQUENCE [LARGE SCALE GENOMIC DNA]</scope>
    <source>
        <strain evidence="7 8">RI</strain>
    </source>
</reference>
<reference evidence="7 8" key="2">
    <citation type="journal article" date="2013" name="PLoS ONE">
        <title>Whole genome mapping and re-organization of the nuclear and mitochondrial genomes of Babesia microti isolates.</title>
        <authorList>
            <person name="Cornillot E."/>
            <person name="Dassouli A."/>
            <person name="Garg A."/>
            <person name="Pachikara N."/>
            <person name="Randazzo S."/>
            <person name="Depoix D."/>
            <person name="Carcy B."/>
            <person name="Delbecq S."/>
            <person name="Frutos R."/>
            <person name="Silva J.C."/>
            <person name="Sutton R."/>
            <person name="Krause P.J."/>
            <person name="Mamoun C.B."/>
        </authorList>
    </citation>
    <scope>NUCLEOTIDE SEQUENCE [LARGE SCALE GENOMIC DNA]</scope>
    <source>
        <strain evidence="7 8">RI</strain>
    </source>
</reference>
<dbReference type="SUPFAM" id="SSF90229">
    <property type="entry name" value="CCCH zinc finger"/>
    <property type="match status" value="2"/>
</dbReference>
<sequence>MDGGNNVGFEEIPPTHPSDFVIPLSKSSLDSHNITPLSRHDHQHSLNYNGSNDSIDTLYVGYGKSASLSNETLYPSSDAITDRFYNVNTSFRDKSRYIYDRAIYLSNIQKRKSFSNTYIKRAQFYKTKICLWHLNGRCFMGEDCNYAHSFSELKENPDLRKTTLCTELKQKLTCTNPACPYAHSQKELRANNFLFKTSVCKFWKYGRCPAGSTCRYAHGFEEVRNPLEVFKGPLCRFNNNKSELSTSQNSFGTKSMSPMLHAENFAQESVQEHWNQNDTICRITLQSTDTESDIYSRMI</sequence>
<dbReference type="OrthoDB" id="410307at2759"/>
<dbReference type="InterPro" id="IPR036855">
    <property type="entry name" value="Znf_CCCH_sf"/>
</dbReference>
<dbReference type="GeneID" id="24425653"/>
<evidence type="ECO:0000313" key="8">
    <source>
        <dbReference type="Proteomes" id="UP000002899"/>
    </source>
</evidence>
<feature type="zinc finger region" description="C3H1-type" evidence="5">
    <location>
        <begin position="159"/>
        <end position="186"/>
    </location>
</feature>
<evidence type="ECO:0000259" key="6">
    <source>
        <dbReference type="PROSITE" id="PS50103"/>
    </source>
</evidence>
<dbReference type="GO" id="GO:0008270">
    <property type="term" value="F:zinc ion binding"/>
    <property type="evidence" value="ECO:0007669"/>
    <property type="project" value="UniProtKB-KW"/>
</dbReference>
<dbReference type="Pfam" id="PF00642">
    <property type="entry name" value="zf-CCCH"/>
    <property type="match status" value="1"/>
</dbReference>
<dbReference type="InterPro" id="IPR045877">
    <property type="entry name" value="ZFP36-like"/>
</dbReference>